<dbReference type="InterPro" id="IPR018392">
    <property type="entry name" value="LysM"/>
</dbReference>
<dbReference type="Gene3D" id="3.10.350.10">
    <property type="entry name" value="LysM domain"/>
    <property type="match status" value="1"/>
</dbReference>
<dbReference type="RefSeq" id="WP_344663944.1">
    <property type="nucleotide sequence ID" value="NZ_BAAAQN010000003.1"/>
</dbReference>
<dbReference type="InterPro" id="IPR036779">
    <property type="entry name" value="LysM_dom_sf"/>
</dbReference>
<accession>A0ABN2TN56</accession>
<feature type="domain" description="LysM" evidence="2">
    <location>
        <begin position="181"/>
        <end position="228"/>
    </location>
</feature>
<feature type="compositionally biased region" description="Polar residues" evidence="1">
    <location>
        <begin position="242"/>
        <end position="257"/>
    </location>
</feature>
<dbReference type="EMBL" id="BAAAQN010000003">
    <property type="protein sequence ID" value="GAA2014201.1"/>
    <property type="molecule type" value="Genomic_DNA"/>
</dbReference>
<keyword evidence="4" id="KW-1185">Reference proteome</keyword>
<protein>
    <submittedName>
        <fullName evidence="3">LysM peptidoglycan-binding domain-containing protein</fullName>
    </submittedName>
</protein>
<reference evidence="3 4" key="1">
    <citation type="journal article" date="2019" name="Int. J. Syst. Evol. Microbiol.">
        <title>The Global Catalogue of Microorganisms (GCM) 10K type strain sequencing project: providing services to taxonomists for standard genome sequencing and annotation.</title>
        <authorList>
            <consortium name="The Broad Institute Genomics Platform"/>
            <consortium name="The Broad Institute Genome Sequencing Center for Infectious Disease"/>
            <person name="Wu L."/>
            <person name="Ma J."/>
        </authorList>
    </citation>
    <scope>NUCLEOTIDE SEQUENCE [LARGE SCALE GENOMIC DNA]</scope>
    <source>
        <strain evidence="3 4">JCM 16014</strain>
    </source>
</reference>
<name>A0ABN2TN56_9ACTN</name>
<organism evidence="3 4">
    <name type="scientific">Catenulispora yoronensis</name>
    <dbReference type="NCBI Taxonomy" id="450799"/>
    <lineage>
        <taxon>Bacteria</taxon>
        <taxon>Bacillati</taxon>
        <taxon>Actinomycetota</taxon>
        <taxon>Actinomycetes</taxon>
        <taxon>Catenulisporales</taxon>
        <taxon>Catenulisporaceae</taxon>
        <taxon>Catenulispora</taxon>
    </lineage>
</organism>
<dbReference type="InterPro" id="IPR045361">
    <property type="entry name" value="CIS_tube_prot_N"/>
</dbReference>
<comment type="caution">
    <text evidence="3">The sequence shown here is derived from an EMBL/GenBank/DDBJ whole genome shotgun (WGS) entry which is preliminary data.</text>
</comment>
<evidence type="ECO:0000313" key="4">
    <source>
        <dbReference type="Proteomes" id="UP001500751"/>
    </source>
</evidence>
<evidence type="ECO:0000313" key="3">
    <source>
        <dbReference type="EMBL" id="GAA2014201.1"/>
    </source>
</evidence>
<evidence type="ECO:0000256" key="1">
    <source>
        <dbReference type="SAM" id="MobiDB-lite"/>
    </source>
</evidence>
<dbReference type="Pfam" id="PF01476">
    <property type="entry name" value="LysM"/>
    <property type="match status" value="1"/>
</dbReference>
<evidence type="ECO:0000259" key="2">
    <source>
        <dbReference type="PROSITE" id="PS51782"/>
    </source>
</evidence>
<sequence>MPSPPALGLTRAVLVLFEPPSTTANQPGAVRQRIPLQFNPERISLSKSATWHRSPANRAAAAAMPEFRGATPRVLSVELFLDATLSLRNTVEQQVETLLGCCVPTGGSVRADRPSPPWVRLEWGRGRSTSFNACLTSVQANYTMFGGDGAPRRATCSVVLEEIGGSTAKQNPTSGSPDVQVVHLMQAGDSLASVAWQRYGDATGWRAIAAANNIADPERVPPGTVLIVPPPADPVFDPASNPAINPATNLPTTPGPA</sequence>
<proteinExistence type="predicted"/>
<dbReference type="Pfam" id="PF19266">
    <property type="entry name" value="CIS_tube"/>
    <property type="match status" value="1"/>
</dbReference>
<dbReference type="Proteomes" id="UP001500751">
    <property type="component" value="Unassembled WGS sequence"/>
</dbReference>
<feature type="region of interest" description="Disordered" evidence="1">
    <location>
        <begin position="237"/>
        <end position="257"/>
    </location>
</feature>
<gene>
    <name evidence="3" type="ORF">GCM10009839_06360</name>
</gene>
<dbReference type="PROSITE" id="PS51782">
    <property type="entry name" value="LYSM"/>
    <property type="match status" value="1"/>
</dbReference>
<dbReference type="SUPFAM" id="SSF54106">
    <property type="entry name" value="LysM domain"/>
    <property type="match status" value="1"/>
</dbReference>
<dbReference type="SMART" id="SM00257">
    <property type="entry name" value="LysM"/>
    <property type="match status" value="1"/>
</dbReference>